<organism evidence="2 3">
    <name type="scientific">Salinomyces thailandicus</name>
    <dbReference type="NCBI Taxonomy" id="706561"/>
    <lineage>
        <taxon>Eukaryota</taxon>
        <taxon>Fungi</taxon>
        <taxon>Dikarya</taxon>
        <taxon>Ascomycota</taxon>
        <taxon>Pezizomycotina</taxon>
        <taxon>Dothideomycetes</taxon>
        <taxon>Dothideomycetidae</taxon>
        <taxon>Mycosphaerellales</taxon>
        <taxon>Teratosphaeriaceae</taxon>
        <taxon>Salinomyces</taxon>
    </lineage>
</organism>
<sequence length="303" mass="33102">MSLQVAARSPGRQSTRSQAGVSAAVRGSRSGGHSSNDDDDESSDDDDDDERGKTVKEVVDQIMTVFDPFGQLSPREFAEIGRPAHSGGHTDPSSAHAYKLARAIQGLVGDDQVRLNLIRYGIPIGTGWWAERLLTNMQRRYGAILTRLQANIATPGSGAGVPQTIDHLRSLFDAVDTIRTDHFRGMTQAEQLSFFDLLVGAFDRLVDDTDLFAQTMAPSYAGQGFQSHRSLFSSFLAAQGQPLYFIDTLLRFGEPMLCSRQGQIRGIVARAVQLCSRHRQGSPDQAMLNGVLQTLHRLSQAAQ</sequence>
<accession>A0A4U0TYY6</accession>
<feature type="compositionally biased region" description="Polar residues" evidence="1">
    <location>
        <begin position="11"/>
        <end position="20"/>
    </location>
</feature>
<comment type="caution">
    <text evidence="2">The sequence shown here is derived from an EMBL/GenBank/DDBJ whole genome shotgun (WGS) entry which is preliminary data.</text>
</comment>
<protein>
    <submittedName>
        <fullName evidence="2">Uncharacterized protein</fullName>
    </submittedName>
</protein>
<evidence type="ECO:0000256" key="1">
    <source>
        <dbReference type="SAM" id="MobiDB-lite"/>
    </source>
</evidence>
<reference evidence="2 3" key="1">
    <citation type="submission" date="2017-03" db="EMBL/GenBank/DDBJ databases">
        <title>Genomes of endolithic fungi from Antarctica.</title>
        <authorList>
            <person name="Coleine C."/>
            <person name="Masonjones S."/>
            <person name="Stajich J.E."/>
        </authorList>
    </citation>
    <scope>NUCLEOTIDE SEQUENCE [LARGE SCALE GENOMIC DNA]</scope>
    <source>
        <strain evidence="2 3">CCFEE 6315</strain>
    </source>
</reference>
<feature type="compositionally biased region" description="Acidic residues" evidence="1">
    <location>
        <begin position="37"/>
        <end position="49"/>
    </location>
</feature>
<dbReference type="AlphaFoldDB" id="A0A4U0TYY6"/>
<gene>
    <name evidence="2" type="ORF">B0A50_04882</name>
</gene>
<evidence type="ECO:0000313" key="3">
    <source>
        <dbReference type="Proteomes" id="UP000308549"/>
    </source>
</evidence>
<dbReference type="OrthoDB" id="3916931at2759"/>
<dbReference type="EMBL" id="NAJL01000021">
    <property type="protein sequence ID" value="TKA27781.1"/>
    <property type="molecule type" value="Genomic_DNA"/>
</dbReference>
<evidence type="ECO:0000313" key="2">
    <source>
        <dbReference type="EMBL" id="TKA27781.1"/>
    </source>
</evidence>
<keyword evidence="3" id="KW-1185">Reference proteome</keyword>
<name>A0A4U0TYY6_9PEZI</name>
<dbReference type="Proteomes" id="UP000308549">
    <property type="component" value="Unassembled WGS sequence"/>
</dbReference>
<proteinExistence type="predicted"/>
<feature type="region of interest" description="Disordered" evidence="1">
    <location>
        <begin position="1"/>
        <end position="53"/>
    </location>
</feature>